<dbReference type="EMBL" id="JADIKF010000036">
    <property type="protein sequence ID" value="MBM7128887.1"/>
    <property type="molecule type" value="Genomic_DNA"/>
</dbReference>
<keyword evidence="4" id="KW-1185">Reference proteome</keyword>
<keyword evidence="2" id="KW-0812">Transmembrane</keyword>
<comment type="caution">
    <text evidence="3">The sequence shown here is derived from an EMBL/GenBank/DDBJ whole genome shotgun (WGS) entry which is preliminary data.</text>
</comment>
<keyword evidence="2" id="KW-0472">Membrane</keyword>
<keyword evidence="2" id="KW-1133">Transmembrane helix</keyword>
<name>A0ABS2KCJ2_9GAMM</name>
<dbReference type="Proteomes" id="UP001430193">
    <property type="component" value="Unassembled WGS sequence"/>
</dbReference>
<feature type="transmembrane region" description="Helical" evidence="2">
    <location>
        <begin position="168"/>
        <end position="186"/>
    </location>
</feature>
<gene>
    <name evidence="3" type="ORF">ISS99_05065</name>
</gene>
<feature type="region of interest" description="Disordered" evidence="1">
    <location>
        <begin position="126"/>
        <end position="161"/>
    </location>
</feature>
<sequence>MTDICKLATADKARLAREVGRDLLRQQGKKAYYDVASIQAATCRQGFPEGWECWVVALYASPFTFAAYRARAGENFDYVVMHGSMVEAISEDANATQLIHHDLAGTDGQRLSGFLDSLAATENAARPDFPSGAIGNLPTRSDVRGSGDSAPKPTPHPRIYRTPTDQRVLYGVAAMLALALLLYILRDIVRHGIGLEDAFLSLVGGTFAGAYGYRAIAPQSVEMTEKSLVVEQLFSATRLIKRDDVAFCNLSYNRSGARLEIRHRDPAMQPIILCSLNFDDAFWAWFSGVPGKHP</sequence>
<protein>
    <submittedName>
        <fullName evidence="3">Uncharacterized protein</fullName>
    </submittedName>
</protein>
<evidence type="ECO:0000313" key="4">
    <source>
        <dbReference type="Proteomes" id="UP001430193"/>
    </source>
</evidence>
<accession>A0ABS2KCJ2</accession>
<evidence type="ECO:0000313" key="3">
    <source>
        <dbReference type="EMBL" id="MBM7128887.1"/>
    </source>
</evidence>
<dbReference type="RefSeq" id="WP_204630512.1">
    <property type="nucleotide sequence ID" value="NZ_BSOC01000007.1"/>
</dbReference>
<reference evidence="3" key="1">
    <citation type="submission" date="2020-10" db="EMBL/GenBank/DDBJ databases">
        <title>Phylogeny of dyella-like bacteria.</title>
        <authorList>
            <person name="Fu J."/>
        </authorList>
    </citation>
    <scope>NUCLEOTIDE SEQUENCE</scope>
    <source>
        <strain evidence="3">DHON07</strain>
    </source>
</reference>
<proteinExistence type="predicted"/>
<evidence type="ECO:0000256" key="2">
    <source>
        <dbReference type="SAM" id="Phobius"/>
    </source>
</evidence>
<evidence type="ECO:0000256" key="1">
    <source>
        <dbReference type="SAM" id="MobiDB-lite"/>
    </source>
</evidence>
<organism evidence="3 4">
    <name type="scientific">Dyella mobilis</name>
    <dbReference type="NCBI Taxonomy" id="1849582"/>
    <lineage>
        <taxon>Bacteria</taxon>
        <taxon>Pseudomonadati</taxon>
        <taxon>Pseudomonadota</taxon>
        <taxon>Gammaproteobacteria</taxon>
        <taxon>Lysobacterales</taxon>
        <taxon>Rhodanobacteraceae</taxon>
        <taxon>Dyella</taxon>
    </lineage>
</organism>